<comment type="similarity">
    <text evidence="3">Belongs to the flavin monoamine oxidase family.</text>
</comment>
<keyword evidence="4" id="KW-0963">Cytoplasm</keyword>
<keyword evidence="5" id="KW-0285">Flavoprotein</keyword>
<proteinExistence type="inferred from homology"/>
<dbReference type="InterPro" id="IPR036188">
    <property type="entry name" value="FAD/NAD-bd_sf"/>
</dbReference>
<dbReference type="GO" id="GO:0046592">
    <property type="term" value="F:polyamine oxidase activity"/>
    <property type="evidence" value="ECO:0007669"/>
    <property type="project" value="TreeGrafter"/>
</dbReference>
<name>A0AAV5T2A5_9BILA</name>
<evidence type="ECO:0000313" key="10">
    <source>
        <dbReference type="Proteomes" id="UP001432027"/>
    </source>
</evidence>
<dbReference type="Pfam" id="PF01593">
    <property type="entry name" value="Amino_oxidase"/>
    <property type="match status" value="1"/>
</dbReference>
<evidence type="ECO:0000256" key="7">
    <source>
        <dbReference type="ARBA" id="ARBA00023002"/>
    </source>
</evidence>
<feature type="non-terminal residue" evidence="9">
    <location>
        <position position="1"/>
    </location>
</feature>
<evidence type="ECO:0000256" key="4">
    <source>
        <dbReference type="ARBA" id="ARBA00022490"/>
    </source>
</evidence>
<dbReference type="SUPFAM" id="SSF54373">
    <property type="entry name" value="FAD-linked reductases, C-terminal domain"/>
    <property type="match status" value="1"/>
</dbReference>
<keyword evidence="6" id="KW-0274">FAD</keyword>
<comment type="subcellular location">
    <subcellularLocation>
        <location evidence="2">Cytoplasm</location>
    </subcellularLocation>
</comment>
<dbReference type="InterPro" id="IPR050281">
    <property type="entry name" value="Flavin_monoamine_oxidase"/>
</dbReference>
<organism evidence="9 10">
    <name type="scientific">Pristionchus entomophagus</name>
    <dbReference type="NCBI Taxonomy" id="358040"/>
    <lineage>
        <taxon>Eukaryota</taxon>
        <taxon>Metazoa</taxon>
        <taxon>Ecdysozoa</taxon>
        <taxon>Nematoda</taxon>
        <taxon>Chromadorea</taxon>
        <taxon>Rhabditida</taxon>
        <taxon>Rhabditina</taxon>
        <taxon>Diplogasteromorpha</taxon>
        <taxon>Diplogasteroidea</taxon>
        <taxon>Neodiplogasteridae</taxon>
        <taxon>Pristionchus</taxon>
    </lineage>
</organism>
<dbReference type="AlphaFoldDB" id="A0AAV5T2A5"/>
<dbReference type="InterPro" id="IPR002937">
    <property type="entry name" value="Amino_oxidase"/>
</dbReference>
<dbReference type="PANTHER" id="PTHR10742:SF405">
    <property type="entry name" value="PEROXISOMAL N(1)-ACETYL-SPERMINE_SPERMIDINE OXIDASE"/>
    <property type="match status" value="1"/>
</dbReference>
<dbReference type="GO" id="GO:0005737">
    <property type="term" value="C:cytoplasm"/>
    <property type="evidence" value="ECO:0007669"/>
    <property type="project" value="UniProtKB-SubCell"/>
</dbReference>
<keyword evidence="7" id="KW-0560">Oxidoreductase</keyword>
<accession>A0AAV5T2A5</accession>
<keyword evidence="10" id="KW-1185">Reference proteome</keyword>
<reference evidence="9" key="1">
    <citation type="submission" date="2023-10" db="EMBL/GenBank/DDBJ databases">
        <title>Genome assembly of Pristionchus species.</title>
        <authorList>
            <person name="Yoshida K."/>
            <person name="Sommer R.J."/>
        </authorList>
    </citation>
    <scope>NUCLEOTIDE SEQUENCE</scope>
    <source>
        <strain evidence="9">RS0144</strain>
    </source>
</reference>
<dbReference type="PANTHER" id="PTHR10742">
    <property type="entry name" value="FLAVIN MONOAMINE OXIDASE"/>
    <property type="match status" value="1"/>
</dbReference>
<evidence type="ECO:0000256" key="5">
    <source>
        <dbReference type="ARBA" id="ARBA00022630"/>
    </source>
</evidence>
<dbReference type="Gene3D" id="3.90.660.10">
    <property type="match status" value="1"/>
</dbReference>
<gene>
    <name evidence="9" type="ORF">PENTCL1PPCAC_11786</name>
</gene>
<dbReference type="SUPFAM" id="SSF51905">
    <property type="entry name" value="FAD/NAD(P)-binding domain"/>
    <property type="match status" value="1"/>
</dbReference>
<comment type="cofactor">
    <cofactor evidence="1">
        <name>FAD</name>
        <dbReference type="ChEBI" id="CHEBI:57692"/>
    </cofactor>
</comment>
<dbReference type="Gene3D" id="3.50.50.60">
    <property type="entry name" value="FAD/NAD(P)-binding domain"/>
    <property type="match status" value="1"/>
</dbReference>
<evidence type="ECO:0000313" key="9">
    <source>
        <dbReference type="EMBL" id="GMS89611.1"/>
    </source>
</evidence>
<feature type="domain" description="Amine oxidase" evidence="8">
    <location>
        <begin position="8"/>
        <end position="439"/>
    </location>
</feature>
<evidence type="ECO:0000259" key="8">
    <source>
        <dbReference type="Pfam" id="PF01593"/>
    </source>
</evidence>
<dbReference type="Proteomes" id="UP001432027">
    <property type="component" value="Unassembled WGS sequence"/>
</dbReference>
<evidence type="ECO:0000256" key="2">
    <source>
        <dbReference type="ARBA" id="ARBA00004496"/>
    </source>
</evidence>
<sequence>VCIVGAGIAGLKAGSDLEKAQIPYVIVEGSNRIGGRVYPVKYEDGYLQYGATYINGDRNPIYSIAKTNGLIDLVATNEGDDHVPIHTENDVIEGRDLRDFSQFSDDLEAINAKYAENGRKKETLSDAFEKEYQAFLKANNGSSRRSRFDSLARMYITDQESEWAANMNNFALENYNRFDDGSEEGTEFSLNKEGFKKILEVISSNIPQNKIKFNSIVSNVDYSEGSSVELTSSTGPINCRAVIVTCSLGYLKKHSNSIFTPSLPQKKTAAINALGFGNNQKIFLVYDSPWLEKVQYRTMGPSTSVIFGRGLSFDVTPWSKKTVQFWFSGSAVEAIGEMSDEKLMEEITNHLRSTLKNVTVPMPQRVIRHMWYNDPLVLGSYSWLTPSSVSLGDANRMLADPIMGTNGRPLVQFAGEATHSTIYQTTIGAFLSGENEAKRWMKK</sequence>
<evidence type="ECO:0000256" key="6">
    <source>
        <dbReference type="ARBA" id="ARBA00022827"/>
    </source>
</evidence>
<evidence type="ECO:0000256" key="3">
    <source>
        <dbReference type="ARBA" id="ARBA00005995"/>
    </source>
</evidence>
<evidence type="ECO:0000256" key="1">
    <source>
        <dbReference type="ARBA" id="ARBA00001974"/>
    </source>
</evidence>
<protein>
    <recommendedName>
        <fullName evidence="8">Amine oxidase domain-containing protein</fullName>
    </recommendedName>
</protein>
<comment type="caution">
    <text evidence="9">The sequence shown here is derived from an EMBL/GenBank/DDBJ whole genome shotgun (WGS) entry which is preliminary data.</text>
</comment>
<dbReference type="EMBL" id="BTSX01000003">
    <property type="protein sequence ID" value="GMS89611.1"/>
    <property type="molecule type" value="Genomic_DNA"/>
</dbReference>